<feature type="transmembrane region" description="Helical" evidence="2">
    <location>
        <begin position="278"/>
        <end position="297"/>
    </location>
</feature>
<keyword evidence="4" id="KW-1185">Reference proteome</keyword>
<dbReference type="RefSeq" id="WP_169416186.1">
    <property type="nucleotide sequence ID" value="NZ_JAAXKZ010000206.1"/>
</dbReference>
<feature type="transmembrane region" description="Helical" evidence="2">
    <location>
        <begin position="238"/>
        <end position="258"/>
    </location>
</feature>
<organism evidence="3 4">
    <name type="scientific">Pseudonocardia bannensis</name>
    <dbReference type="NCBI Taxonomy" id="630973"/>
    <lineage>
        <taxon>Bacteria</taxon>
        <taxon>Bacillati</taxon>
        <taxon>Actinomycetota</taxon>
        <taxon>Actinomycetes</taxon>
        <taxon>Pseudonocardiales</taxon>
        <taxon>Pseudonocardiaceae</taxon>
        <taxon>Pseudonocardia</taxon>
    </lineage>
</organism>
<dbReference type="AlphaFoldDB" id="A0A848DRP8"/>
<feature type="transmembrane region" description="Helical" evidence="2">
    <location>
        <begin position="17"/>
        <end position="38"/>
    </location>
</feature>
<dbReference type="Proteomes" id="UP000586918">
    <property type="component" value="Unassembled WGS sequence"/>
</dbReference>
<evidence type="ECO:0000256" key="1">
    <source>
        <dbReference type="SAM" id="MobiDB-lite"/>
    </source>
</evidence>
<evidence type="ECO:0000313" key="4">
    <source>
        <dbReference type="Proteomes" id="UP000586918"/>
    </source>
</evidence>
<keyword evidence="2" id="KW-0472">Membrane</keyword>
<sequence length="325" mass="32841">MASTGPAAARLPVRDPITLLSLVVALLAVSAAVTGLLWGSRADPQPFITARGTPVQLNGDGLYRYDAVAAAAGQVAVDIVVLLVGVPLLLVALRGYRRGSPRGVLLLAATMGYLLYVYANGALGVAYNSLFLVYVALLSVSLFGFCTAVVGADRAPLVAAIASGRVPVRALAAFLFTSGTVTALLWLAPLVAGLLYGAPPAMLGNATTMVTYALDLAVIAPAAGFTGYLLMCGRPLGLLLAAPLLLLVVALLPTLVLSTVLQVHAGVPFDLAQMAGPVAGFALLGSVGAALLIRLLAGAGPRSTSEAASAQVQAVDPDGPSTPPR</sequence>
<feature type="transmembrane region" description="Helical" evidence="2">
    <location>
        <begin position="131"/>
        <end position="150"/>
    </location>
</feature>
<feature type="transmembrane region" description="Helical" evidence="2">
    <location>
        <begin position="103"/>
        <end position="119"/>
    </location>
</feature>
<evidence type="ECO:0000256" key="2">
    <source>
        <dbReference type="SAM" id="Phobius"/>
    </source>
</evidence>
<dbReference type="EMBL" id="JAAXKZ010000206">
    <property type="protein sequence ID" value="NMH95537.1"/>
    <property type="molecule type" value="Genomic_DNA"/>
</dbReference>
<evidence type="ECO:0000313" key="3">
    <source>
        <dbReference type="EMBL" id="NMH95537.1"/>
    </source>
</evidence>
<feature type="transmembrane region" description="Helical" evidence="2">
    <location>
        <begin position="171"/>
        <end position="197"/>
    </location>
</feature>
<gene>
    <name evidence="3" type="ORF">HF519_29150</name>
</gene>
<feature type="transmembrane region" description="Helical" evidence="2">
    <location>
        <begin position="209"/>
        <end position="231"/>
    </location>
</feature>
<proteinExistence type="predicted"/>
<comment type="caution">
    <text evidence="3">The sequence shown here is derived from an EMBL/GenBank/DDBJ whole genome shotgun (WGS) entry which is preliminary data.</text>
</comment>
<keyword evidence="2" id="KW-0812">Transmembrane</keyword>
<feature type="transmembrane region" description="Helical" evidence="2">
    <location>
        <begin position="67"/>
        <end position="91"/>
    </location>
</feature>
<reference evidence="3 4" key="1">
    <citation type="submission" date="2020-04" db="EMBL/GenBank/DDBJ databases">
        <authorList>
            <person name="Klaysubun C."/>
            <person name="Duangmal K."/>
            <person name="Lipun K."/>
        </authorList>
    </citation>
    <scope>NUCLEOTIDE SEQUENCE [LARGE SCALE GENOMIC DNA]</scope>
    <source>
        <strain evidence="3 4">DSM 45300</strain>
    </source>
</reference>
<keyword evidence="2" id="KW-1133">Transmembrane helix</keyword>
<feature type="region of interest" description="Disordered" evidence="1">
    <location>
        <begin position="305"/>
        <end position="325"/>
    </location>
</feature>
<protein>
    <submittedName>
        <fullName evidence="3">Uncharacterized protein</fullName>
    </submittedName>
</protein>
<accession>A0A848DRP8</accession>
<name>A0A848DRP8_9PSEU</name>